<dbReference type="InterPro" id="IPR027417">
    <property type="entry name" value="P-loop_NTPase"/>
</dbReference>
<proteinExistence type="predicted"/>
<dbReference type="Pfam" id="PF14492">
    <property type="entry name" value="EFG_III"/>
    <property type="match status" value="1"/>
</dbReference>
<gene>
    <name evidence="9" type="ORF">C8N32_1259</name>
</gene>
<reference evidence="9 10" key="1">
    <citation type="submission" date="2018-04" db="EMBL/GenBank/DDBJ databases">
        <title>Genomic Encyclopedia of Archaeal and Bacterial Type Strains, Phase II (KMG-II): from individual species to whole genera.</title>
        <authorList>
            <person name="Goeker M."/>
        </authorList>
    </citation>
    <scope>NUCLEOTIDE SEQUENCE [LARGE SCALE GENOMIC DNA]</scope>
    <source>
        <strain evidence="9 10">DSM 18064</strain>
    </source>
</reference>
<dbReference type="Gene3D" id="3.40.50.300">
    <property type="entry name" value="P-loop containing nucleotide triphosphate hydrolases"/>
    <property type="match status" value="1"/>
</dbReference>
<name>A0A2T5BNW6_9RHOB</name>
<sequence length="639" mass="68300">MRCFTVLGPSQAGKTTLAKALSEMEGRPAVAELSEALTVRRFTYLEEDWAALDIAGGTEFLGNAGQALAASDAAVLCVPPDPDAAVLAAPYIRLIEAADVPCVVFINKMDANEARLRDIVAALQGYATHALTLRQVPIREDGHVVGAVDLISERAWAYQEGAHSALVEIPDNLHEREQEARTELLEHLADFDDALLEQLIEDRVPPCDKVYDLVAQVHRTNKIVPAFLGAAGHGHGLTRLMKSLRHEIPGAQDTAARLGLGAELLAVGVFSDNRRHVGKSTLLRGFGTAVQHAAPLAGHPLGSLSTLDGKPFSGALPPGELAIAVKSDHLEAGFAYTDQSCRSLPEWSRGNPPALRRLLSPVNDRDDARLSTALARLEACDPGLALEQDAATGHNVILLQGPMHLRRLLARLETEFGIEATAAPVGGIYRETITRPVSHQYRHRKQSGGAGQFADVSLTLKPQPRGAGFAFDETVKGGAVPRNFIPSVGAGAEDAMAKGPLGFPVIDVAVTLTDGKHHAVDSSDHAFRTAAQTCVREALKQGRPTLLQPILRVDVHLPTVYSGALVAQVGTLKGQVQGFDPHPDCRGWDVFHALIPAAVLEDLLQALGGLAHGTAWVETTFDHYEEVHGKEAERVLAEA</sequence>
<dbReference type="SUPFAM" id="SSF52540">
    <property type="entry name" value="P-loop containing nucleoside triphosphate hydrolases"/>
    <property type="match status" value="1"/>
</dbReference>
<dbReference type="GO" id="GO:0003746">
    <property type="term" value="F:translation elongation factor activity"/>
    <property type="evidence" value="ECO:0007669"/>
    <property type="project" value="UniProtKB-KW"/>
</dbReference>
<dbReference type="InterPro" id="IPR035649">
    <property type="entry name" value="EFG_V"/>
</dbReference>
<comment type="caution">
    <text evidence="9">The sequence shown here is derived from an EMBL/GenBank/DDBJ whole genome shotgun (WGS) entry which is preliminary data.</text>
</comment>
<keyword evidence="5" id="KW-0342">GTP-binding</keyword>
<dbReference type="GO" id="GO:0032790">
    <property type="term" value="P:ribosome disassembly"/>
    <property type="evidence" value="ECO:0007669"/>
    <property type="project" value="TreeGrafter"/>
</dbReference>
<protein>
    <recommendedName>
        <fullName evidence="1">Elongation factor G</fullName>
    </recommendedName>
</protein>
<dbReference type="AlphaFoldDB" id="A0A2T5BNW6"/>
<dbReference type="InterPro" id="IPR000795">
    <property type="entry name" value="T_Tr_GTP-bd_dom"/>
</dbReference>
<evidence type="ECO:0000256" key="3">
    <source>
        <dbReference type="ARBA" id="ARBA00022768"/>
    </source>
</evidence>
<evidence type="ECO:0000256" key="6">
    <source>
        <dbReference type="ARBA" id="ARBA00024731"/>
    </source>
</evidence>
<dbReference type="InterPro" id="IPR047872">
    <property type="entry name" value="EFG_IV"/>
</dbReference>
<keyword evidence="10" id="KW-1185">Reference proteome</keyword>
<dbReference type="InterPro" id="IPR014721">
    <property type="entry name" value="Ribsml_uS5_D2-typ_fold_subgr"/>
</dbReference>
<feature type="domain" description="Translation elongation factor EFG/EF2" evidence="8">
    <location>
        <begin position="426"/>
        <end position="543"/>
    </location>
</feature>
<keyword evidence="3 9" id="KW-0251">Elongation factor</keyword>
<dbReference type="SUPFAM" id="SSF54980">
    <property type="entry name" value="EF-G C-terminal domain-like"/>
    <property type="match status" value="2"/>
</dbReference>
<comment type="function">
    <text evidence="6">Catalyzes the GTP-dependent ribosomal translocation step during translation elongation. During this step, the ribosome changes from the pre-translocational (PRE) to the post-translocational (POST) state as the newly formed A-site-bound peptidyl-tRNA and P-site-bound deacylated tRNA move to the P and E sites, respectively. Catalyzes the coordinated movement of the two tRNA molecules, the mRNA and conformational changes in the ribosome.</text>
</comment>
<dbReference type="SMART" id="SM00889">
    <property type="entry name" value="EFG_IV"/>
    <property type="match status" value="1"/>
</dbReference>
<dbReference type="InterPro" id="IPR000640">
    <property type="entry name" value="EFG_V-like"/>
</dbReference>
<evidence type="ECO:0000259" key="7">
    <source>
        <dbReference type="SMART" id="SM00838"/>
    </source>
</evidence>
<dbReference type="OrthoDB" id="9802948at2"/>
<dbReference type="RefSeq" id="WP_107893518.1">
    <property type="nucleotide sequence ID" value="NZ_NHSI01000012.1"/>
</dbReference>
<keyword evidence="4" id="KW-0648">Protein biosynthesis</keyword>
<dbReference type="Pfam" id="PF00679">
    <property type="entry name" value="EFG_C"/>
    <property type="match status" value="1"/>
</dbReference>
<dbReference type="SMART" id="SM00838">
    <property type="entry name" value="EFG_C"/>
    <property type="match status" value="1"/>
</dbReference>
<evidence type="ECO:0000259" key="8">
    <source>
        <dbReference type="SMART" id="SM00889"/>
    </source>
</evidence>
<organism evidence="9 10">
    <name type="scientific">Rhodovulum imhoffii</name>
    <dbReference type="NCBI Taxonomy" id="365340"/>
    <lineage>
        <taxon>Bacteria</taxon>
        <taxon>Pseudomonadati</taxon>
        <taxon>Pseudomonadota</taxon>
        <taxon>Alphaproteobacteria</taxon>
        <taxon>Rhodobacterales</taxon>
        <taxon>Paracoccaceae</taxon>
        <taxon>Rhodovulum</taxon>
    </lineage>
</organism>
<dbReference type="Gene3D" id="3.30.70.240">
    <property type="match status" value="1"/>
</dbReference>
<dbReference type="Gene3D" id="3.30.70.870">
    <property type="entry name" value="Elongation Factor G (Translational Gtpase), domain 3"/>
    <property type="match status" value="1"/>
</dbReference>
<feature type="domain" description="Elongation factor EFG" evidence="7">
    <location>
        <begin position="545"/>
        <end position="635"/>
    </location>
</feature>
<dbReference type="Pfam" id="PF00009">
    <property type="entry name" value="GTP_EFTU"/>
    <property type="match status" value="1"/>
</dbReference>
<keyword evidence="2" id="KW-0547">Nucleotide-binding</keyword>
<dbReference type="PANTHER" id="PTHR43261">
    <property type="entry name" value="TRANSLATION ELONGATION FACTOR G-RELATED"/>
    <property type="match status" value="1"/>
</dbReference>
<dbReference type="InterPro" id="IPR005517">
    <property type="entry name" value="Transl_elong_EFG/EF2_IV"/>
</dbReference>
<dbReference type="InterPro" id="IPR041095">
    <property type="entry name" value="EFG_II"/>
</dbReference>
<evidence type="ECO:0000256" key="4">
    <source>
        <dbReference type="ARBA" id="ARBA00022917"/>
    </source>
</evidence>
<evidence type="ECO:0000256" key="2">
    <source>
        <dbReference type="ARBA" id="ARBA00022741"/>
    </source>
</evidence>
<dbReference type="PANTHER" id="PTHR43261:SF7">
    <property type="entry name" value="ELONGATION FACTOR G-LIKE PROTEIN"/>
    <property type="match status" value="1"/>
</dbReference>
<dbReference type="InterPro" id="IPR020568">
    <property type="entry name" value="Ribosomal_Su5_D2-typ_SF"/>
</dbReference>
<dbReference type="GO" id="GO:0003924">
    <property type="term" value="F:GTPase activity"/>
    <property type="evidence" value="ECO:0007669"/>
    <property type="project" value="InterPro"/>
</dbReference>
<dbReference type="CDD" id="cd03713">
    <property type="entry name" value="EFG_mtEFG_C"/>
    <property type="match status" value="1"/>
</dbReference>
<dbReference type="Pfam" id="PF03764">
    <property type="entry name" value="EFG_IV"/>
    <property type="match status" value="1"/>
</dbReference>
<evidence type="ECO:0000256" key="5">
    <source>
        <dbReference type="ARBA" id="ARBA00023134"/>
    </source>
</evidence>
<dbReference type="GO" id="GO:0097216">
    <property type="term" value="F:guanosine tetraphosphate binding"/>
    <property type="evidence" value="ECO:0007669"/>
    <property type="project" value="UniProtKB-ARBA"/>
</dbReference>
<dbReference type="SUPFAM" id="SSF54211">
    <property type="entry name" value="Ribosomal protein S5 domain 2-like"/>
    <property type="match status" value="1"/>
</dbReference>
<evidence type="ECO:0000313" key="10">
    <source>
        <dbReference type="Proteomes" id="UP000243859"/>
    </source>
</evidence>
<dbReference type="Proteomes" id="UP000243859">
    <property type="component" value="Unassembled WGS sequence"/>
</dbReference>
<dbReference type="GO" id="GO:0005525">
    <property type="term" value="F:GTP binding"/>
    <property type="evidence" value="ECO:0007669"/>
    <property type="project" value="UniProtKB-KW"/>
</dbReference>
<accession>A0A2T5BNW6</accession>
<evidence type="ECO:0000256" key="1">
    <source>
        <dbReference type="ARBA" id="ARBA00017872"/>
    </source>
</evidence>
<dbReference type="InterPro" id="IPR035647">
    <property type="entry name" value="EFG_III/V"/>
</dbReference>
<dbReference type="EMBL" id="QAAA01000025">
    <property type="protein sequence ID" value="PTN00691.1"/>
    <property type="molecule type" value="Genomic_DNA"/>
</dbReference>
<dbReference type="Gene3D" id="3.30.230.10">
    <property type="match status" value="1"/>
</dbReference>
<dbReference type="NCBIfam" id="NF009379">
    <property type="entry name" value="PRK12740.1-3"/>
    <property type="match status" value="1"/>
</dbReference>
<dbReference type="CDD" id="cd01434">
    <property type="entry name" value="EFG_mtEFG1_IV"/>
    <property type="match status" value="1"/>
</dbReference>
<evidence type="ECO:0000313" key="9">
    <source>
        <dbReference type="EMBL" id="PTN00691.1"/>
    </source>
</evidence>